<dbReference type="Gene3D" id="1.10.238.160">
    <property type="match status" value="1"/>
</dbReference>
<protein>
    <submittedName>
        <fullName evidence="1">AlpA family phage regulatory protein</fullName>
    </submittedName>
</protein>
<dbReference type="Pfam" id="PF05930">
    <property type="entry name" value="Phage_AlpA"/>
    <property type="match status" value="1"/>
</dbReference>
<sequence>MFTPQLVHDAGKAQPVTRDRLIRLPEVLRLVGVGKSTWYTLIDQGKAPRGVQITPRCVAWSESACMAWVQARLADAQRGAPQA</sequence>
<accession>A0A7C9PFI9</accession>
<dbReference type="InterPro" id="IPR010260">
    <property type="entry name" value="AlpA"/>
</dbReference>
<proteinExistence type="predicted"/>
<name>A0A7C9PFI9_9BURK</name>
<evidence type="ECO:0000313" key="2">
    <source>
        <dbReference type="Proteomes" id="UP000484255"/>
    </source>
</evidence>
<gene>
    <name evidence="1" type="ORF">G3A44_02965</name>
</gene>
<keyword evidence="2" id="KW-1185">Reference proteome</keyword>
<dbReference type="Proteomes" id="UP000484255">
    <property type="component" value="Unassembled WGS sequence"/>
</dbReference>
<reference evidence="1 2" key="1">
    <citation type="submission" date="2020-02" db="EMBL/GenBank/DDBJ databases">
        <title>Ideonella bacterium strain TBM-1.</title>
        <authorList>
            <person name="Chen W.-M."/>
        </authorList>
    </citation>
    <scope>NUCLEOTIDE SEQUENCE [LARGE SCALE GENOMIC DNA]</scope>
    <source>
        <strain evidence="1 2">TBM-1</strain>
    </source>
</reference>
<comment type="caution">
    <text evidence="1">The sequence shown here is derived from an EMBL/GenBank/DDBJ whole genome shotgun (WGS) entry which is preliminary data.</text>
</comment>
<dbReference type="EMBL" id="JAAGOH010000002">
    <property type="protein sequence ID" value="NDY90150.1"/>
    <property type="molecule type" value="Genomic_DNA"/>
</dbReference>
<dbReference type="RefSeq" id="WP_163455996.1">
    <property type="nucleotide sequence ID" value="NZ_JAAGOH010000002.1"/>
</dbReference>
<organism evidence="1 2">
    <name type="scientific">Ideonella livida</name>
    <dbReference type="NCBI Taxonomy" id="2707176"/>
    <lineage>
        <taxon>Bacteria</taxon>
        <taxon>Pseudomonadati</taxon>
        <taxon>Pseudomonadota</taxon>
        <taxon>Betaproteobacteria</taxon>
        <taxon>Burkholderiales</taxon>
        <taxon>Sphaerotilaceae</taxon>
        <taxon>Ideonella</taxon>
    </lineage>
</organism>
<dbReference type="AlphaFoldDB" id="A0A7C9PFI9"/>
<evidence type="ECO:0000313" key="1">
    <source>
        <dbReference type="EMBL" id="NDY90150.1"/>
    </source>
</evidence>